<dbReference type="OrthoDB" id="166560at2"/>
<accession>A0A0S7BYU8</accession>
<feature type="transmembrane region" description="Helical" evidence="1">
    <location>
        <begin position="318"/>
        <end position="339"/>
    </location>
</feature>
<protein>
    <recommendedName>
        <fullName evidence="4">Glycosyltransferase RgtA/B/C/D-like domain-containing protein</fullName>
    </recommendedName>
</protein>
<keyword evidence="1" id="KW-0812">Transmembrane</keyword>
<dbReference type="Proteomes" id="UP000053370">
    <property type="component" value="Unassembled WGS sequence"/>
</dbReference>
<dbReference type="AlphaFoldDB" id="A0A0S7BYU8"/>
<feature type="transmembrane region" description="Helical" evidence="1">
    <location>
        <begin position="547"/>
        <end position="568"/>
    </location>
</feature>
<evidence type="ECO:0008006" key="4">
    <source>
        <dbReference type="Google" id="ProtNLM"/>
    </source>
</evidence>
<feature type="transmembrane region" description="Helical" evidence="1">
    <location>
        <begin position="156"/>
        <end position="174"/>
    </location>
</feature>
<organism evidence="2">
    <name type="scientific">Flexilinea flocculi</name>
    <dbReference type="NCBI Taxonomy" id="1678840"/>
    <lineage>
        <taxon>Bacteria</taxon>
        <taxon>Bacillati</taxon>
        <taxon>Chloroflexota</taxon>
        <taxon>Anaerolineae</taxon>
        <taxon>Anaerolineales</taxon>
        <taxon>Anaerolineaceae</taxon>
        <taxon>Flexilinea</taxon>
    </lineage>
</organism>
<feature type="transmembrane region" description="Helical" evidence="1">
    <location>
        <begin position="608"/>
        <end position="624"/>
    </location>
</feature>
<evidence type="ECO:0000313" key="2">
    <source>
        <dbReference type="EMBL" id="GAP41784.1"/>
    </source>
</evidence>
<reference evidence="2" key="1">
    <citation type="journal article" date="2015" name="Genome Announc.">
        <title>Draft Genome Sequence of Anaerolineae Strain TC1, a Novel Isolate from a Methanogenic Wastewater Treatment System.</title>
        <authorList>
            <person name="Matsuura N."/>
            <person name="Tourlousse D.M."/>
            <person name="Sun L."/>
            <person name="Toyonaga M."/>
            <person name="Kuroda K."/>
            <person name="Ohashi A."/>
            <person name="Cruz R."/>
            <person name="Yamaguchi T."/>
            <person name="Sekiguchi Y."/>
        </authorList>
    </citation>
    <scope>NUCLEOTIDE SEQUENCE [LARGE SCALE GENOMIC DNA]</scope>
    <source>
        <strain evidence="2">TC1</strain>
    </source>
</reference>
<feature type="transmembrane region" description="Helical" evidence="1">
    <location>
        <begin position="406"/>
        <end position="439"/>
    </location>
</feature>
<feature type="transmembrane region" description="Helical" evidence="1">
    <location>
        <begin position="451"/>
        <end position="471"/>
    </location>
</feature>
<gene>
    <name evidence="2" type="ORF">ATC1_131780</name>
</gene>
<feature type="transmembrane region" description="Helical" evidence="1">
    <location>
        <begin position="12"/>
        <end position="29"/>
    </location>
</feature>
<feature type="transmembrane region" description="Helical" evidence="1">
    <location>
        <begin position="575"/>
        <end position="596"/>
    </location>
</feature>
<feature type="transmembrane region" description="Helical" evidence="1">
    <location>
        <begin position="195"/>
        <end position="215"/>
    </location>
</feature>
<keyword evidence="1" id="KW-1133">Transmembrane helix</keyword>
<evidence type="ECO:0000256" key="1">
    <source>
        <dbReference type="SAM" id="Phobius"/>
    </source>
</evidence>
<feature type="transmembrane region" description="Helical" evidence="1">
    <location>
        <begin position="290"/>
        <end position="306"/>
    </location>
</feature>
<feature type="transmembrane region" description="Helical" evidence="1">
    <location>
        <begin position="636"/>
        <end position="654"/>
    </location>
</feature>
<proteinExistence type="predicted"/>
<sequence length="686" mass="78399">MALIQNRRIKVALTIFLICGLLEIFLFNIRSFELIGSNSQKRISVSKSEMEFSDLGGEKKLVLAIHKDQGIPDDLRNLEIQLENVLQDRIRGTVHTTEVGFAAGHTRKIEIIPGIEHSRFIFLYPSKNVSEITLTLENLEPQAISLGINSPVPFHFNFYRFSILILIVSVIYCFRPGSFLHQTRLHLKERCQRRWLFGIFLYFAGTFLFVSVSTYPNLKTMIHSDNFAFWNKDHYQLLTEALSHRSLSLLAEPPEILKTLQNPYDAAERAANQISDADIYWDTAYYEGKYYVYFGVIPVVTLLLPYKLITGHYLLNDFAVLFYAILGSFGLAYCLFWITRRFFNHLSAATFLIGLIFLVQSTGLIWCIRRPLSYELAMVSAFCFSVCGFALNLSAVSNETHRNLKLAFGCLFMACAVGCRPISIFASLLNIPILLPLIFSKKENRRLHLQIQPFFAVIIPYLIIGLFLMIYNQLRFGSVFEFGQNYQLTIVDNRAAINGLTVPNYLLGIFNLIFRPGIQFSTDFPFLVAPEPLTFGFAGTKYWKNCFSAASICPFIFLLLLVPYYPLIKRTRDRLFSALLAGLILIPLFIAGYVGSSVGTYQRYMMDFSWMIVLAGMTAAFFAVEKLQEIHLEKFSQAVLLICLLINTGFYIALSCGEAQLDVSNFFEYHNPILFQKIAYALMFWL</sequence>
<keyword evidence="3" id="KW-1185">Reference proteome</keyword>
<keyword evidence="1" id="KW-0472">Membrane</keyword>
<dbReference type="EMBL" id="DF968181">
    <property type="protein sequence ID" value="GAP41784.1"/>
    <property type="molecule type" value="Genomic_DNA"/>
</dbReference>
<name>A0A0S7BYU8_9CHLR</name>
<feature type="transmembrane region" description="Helical" evidence="1">
    <location>
        <begin position="374"/>
        <end position="394"/>
    </location>
</feature>
<evidence type="ECO:0000313" key="3">
    <source>
        <dbReference type="Proteomes" id="UP000053370"/>
    </source>
</evidence>
<feature type="transmembrane region" description="Helical" evidence="1">
    <location>
        <begin position="345"/>
        <end position="367"/>
    </location>
</feature>
<dbReference type="RefSeq" id="WP_062283724.1">
    <property type="nucleotide sequence ID" value="NZ_DF968181.1"/>
</dbReference>